<dbReference type="Proteomes" id="UP000500767">
    <property type="component" value="Chromosome"/>
</dbReference>
<name>A0A6M8HT01_9PROT</name>
<dbReference type="RefSeq" id="WP_171835240.1">
    <property type="nucleotide sequence ID" value="NZ_CP053708.1"/>
</dbReference>
<reference evidence="1 2" key="1">
    <citation type="journal article" date="2014" name="World J. Microbiol. Biotechnol.">
        <title>Biodiversity and physiological characteristics of Antarctic and Arctic lichens-associated bacteria.</title>
        <authorList>
            <person name="Lee Y.M."/>
            <person name="Kim E.H."/>
            <person name="Lee H.K."/>
            <person name="Hong S.G."/>
        </authorList>
    </citation>
    <scope>NUCLEOTIDE SEQUENCE [LARGE SCALE GENOMIC DNA]</scope>
    <source>
        <strain evidence="1 2">PAMC 26569</strain>
    </source>
</reference>
<evidence type="ECO:0000313" key="2">
    <source>
        <dbReference type="Proteomes" id="UP000500767"/>
    </source>
</evidence>
<dbReference type="KEGG" id="lck:HN018_17705"/>
<dbReference type="AlphaFoldDB" id="A0A6M8HT01"/>
<organism evidence="1 2">
    <name type="scientific">Lichenicola cladoniae</name>
    <dbReference type="NCBI Taxonomy" id="1484109"/>
    <lineage>
        <taxon>Bacteria</taxon>
        <taxon>Pseudomonadati</taxon>
        <taxon>Pseudomonadota</taxon>
        <taxon>Alphaproteobacteria</taxon>
        <taxon>Acetobacterales</taxon>
        <taxon>Acetobacteraceae</taxon>
        <taxon>Lichenicola</taxon>
    </lineage>
</organism>
<keyword evidence="2" id="KW-1185">Reference proteome</keyword>
<accession>A0A6M8HT01</accession>
<dbReference type="PROSITE" id="PS51257">
    <property type="entry name" value="PROKAR_LIPOPROTEIN"/>
    <property type="match status" value="1"/>
</dbReference>
<evidence type="ECO:0000313" key="1">
    <source>
        <dbReference type="EMBL" id="QKE91623.1"/>
    </source>
</evidence>
<proteinExistence type="predicted"/>
<sequence>MRMGYGVILIALAGCAGPTGPVVGDWRGYQLGLSGLNDLSTQLILDGEPDARSGIYHLVTRAMEPGLVDDPRWNVRWTDHWERRVLQDAQAQSYVAIHLFNAPNAETPDYLLTANGLLVPVPNTKHPDVSPEALKVALVPLPRTSWGYGRP</sequence>
<gene>
    <name evidence="1" type="ORF">HN018_17705</name>
</gene>
<protein>
    <submittedName>
        <fullName evidence="1">Uncharacterized protein</fullName>
    </submittedName>
</protein>
<dbReference type="EMBL" id="CP053708">
    <property type="protein sequence ID" value="QKE91623.1"/>
    <property type="molecule type" value="Genomic_DNA"/>
</dbReference>